<keyword evidence="4 6" id="KW-1133">Transmembrane helix</keyword>
<dbReference type="Pfam" id="PF00083">
    <property type="entry name" value="Sugar_tr"/>
    <property type="match status" value="1"/>
</dbReference>
<evidence type="ECO:0000256" key="6">
    <source>
        <dbReference type="SAM" id="Phobius"/>
    </source>
</evidence>
<keyword evidence="5 6" id="KW-0472">Membrane</keyword>
<dbReference type="GO" id="GO:0015149">
    <property type="term" value="F:hexose transmembrane transporter activity"/>
    <property type="evidence" value="ECO:0007669"/>
    <property type="project" value="TreeGrafter"/>
</dbReference>
<keyword evidence="7" id="KW-0732">Signal</keyword>
<evidence type="ECO:0000256" key="5">
    <source>
        <dbReference type="ARBA" id="ARBA00023136"/>
    </source>
</evidence>
<name>A0A6B2G5H1_MYXSQ</name>
<feature type="transmembrane region" description="Helical" evidence="6">
    <location>
        <begin position="85"/>
        <end position="111"/>
    </location>
</feature>
<evidence type="ECO:0000256" key="2">
    <source>
        <dbReference type="ARBA" id="ARBA00022448"/>
    </source>
</evidence>
<dbReference type="AlphaFoldDB" id="A0A6B2G5H1"/>
<accession>A0A6B2G5H1</accession>
<keyword evidence="8" id="KW-0762">Sugar transport</keyword>
<sequence length="145" mass="15930">MVHISTAAFGAILLLTTIALPESPKFIYYHTKSSEKTETAFRKLRGRYYSQNEVEIFEKSIDESSGFTQLSVSEFICKKKYRLPIISLIVLHIGQQLCGINAIMAFAPSLLRSAGFNKPDVGGVIITSIGLLGSILFVLIALKSS</sequence>
<dbReference type="InterPro" id="IPR005828">
    <property type="entry name" value="MFS_sugar_transport-like"/>
</dbReference>
<feature type="transmembrane region" description="Helical" evidence="6">
    <location>
        <begin position="123"/>
        <end position="142"/>
    </location>
</feature>
<proteinExistence type="predicted"/>
<keyword evidence="3 6" id="KW-0812">Transmembrane</keyword>
<evidence type="ECO:0000256" key="4">
    <source>
        <dbReference type="ARBA" id="ARBA00022989"/>
    </source>
</evidence>
<keyword evidence="2" id="KW-0813">Transport</keyword>
<protein>
    <submittedName>
        <fullName evidence="8">Solute carrier family 2, facilitated glucose transporter member 2 (Trinotate prediction)</fullName>
    </submittedName>
</protein>
<dbReference type="SUPFAM" id="SSF103473">
    <property type="entry name" value="MFS general substrate transporter"/>
    <property type="match status" value="1"/>
</dbReference>
<organism evidence="8">
    <name type="scientific">Myxobolus squamalis</name>
    <name type="common">Myxosporean</name>
    <dbReference type="NCBI Taxonomy" id="59785"/>
    <lineage>
        <taxon>Eukaryota</taxon>
        <taxon>Metazoa</taxon>
        <taxon>Cnidaria</taxon>
        <taxon>Myxozoa</taxon>
        <taxon>Myxosporea</taxon>
        <taxon>Bivalvulida</taxon>
        <taxon>Platysporina</taxon>
        <taxon>Myxobolidae</taxon>
        <taxon>Myxobolus</taxon>
    </lineage>
</organism>
<dbReference type="PANTHER" id="PTHR23503:SF8">
    <property type="entry name" value="FACILITATED GLUCOSE TRANSPORTER PROTEIN 1"/>
    <property type="match status" value="1"/>
</dbReference>
<evidence type="ECO:0000256" key="1">
    <source>
        <dbReference type="ARBA" id="ARBA00004370"/>
    </source>
</evidence>
<dbReference type="InterPro" id="IPR036259">
    <property type="entry name" value="MFS_trans_sf"/>
</dbReference>
<reference evidence="8" key="1">
    <citation type="submission" date="2018-11" db="EMBL/GenBank/DDBJ databases">
        <title>Myxobolus squamalis genome and transcriptome.</title>
        <authorList>
            <person name="Yahalomi D."/>
            <person name="Atkinson S.D."/>
            <person name="Neuhof M."/>
            <person name="Chang E.S."/>
            <person name="Philippe H."/>
            <person name="Cartwright P."/>
            <person name="Bartholomew J.L."/>
            <person name="Huchon D."/>
        </authorList>
    </citation>
    <scope>NUCLEOTIDE SEQUENCE</scope>
    <source>
        <strain evidence="8">71B08</strain>
        <tissue evidence="8">Whole</tissue>
    </source>
</reference>
<evidence type="ECO:0000313" key="8">
    <source>
        <dbReference type="EMBL" id="NDJ98857.1"/>
    </source>
</evidence>
<dbReference type="EMBL" id="GHBR01006753">
    <property type="protein sequence ID" value="NDJ98857.1"/>
    <property type="molecule type" value="Transcribed_RNA"/>
</dbReference>
<evidence type="ECO:0000256" key="7">
    <source>
        <dbReference type="SAM" id="SignalP"/>
    </source>
</evidence>
<feature type="signal peptide" evidence="7">
    <location>
        <begin position="1"/>
        <end position="19"/>
    </location>
</feature>
<evidence type="ECO:0000256" key="3">
    <source>
        <dbReference type="ARBA" id="ARBA00022692"/>
    </source>
</evidence>
<comment type="subcellular location">
    <subcellularLocation>
        <location evidence="1">Membrane</location>
    </subcellularLocation>
</comment>
<feature type="chain" id="PRO_5025635929" evidence="7">
    <location>
        <begin position="20"/>
        <end position="145"/>
    </location>
</feature>
<dbReference type="PANTHER" id="PTHR23503">
    <property type="entry name" value="SOLUTE CARRIER FAMILY 2"/>
    <property type="match status" value="1"/>
</dbReference>
<dbReference type="GO" id="GO:0016020">
    <property type="term" value="C:membrane"/>
    <property type="evidence" value="ECO:0007669"/>
    <property type="project" value="UniProtKB-SubCell"/>
</dbReference>
<dbReference type="Gene3D" id="1.20.1250.20">
    <property type="entry name" value="MFS general substrate transporter like domains"/>
    <property type="match status" value="1"/>
</dbReference>
<dbReference type="InterPro" id="IPR045263">
    <property type="entry name" value="GLUT"/>
</dbReference>